<name>A0ABP0IH36_9DINO</name>
<dbReference type="SUPFAM" id="SSF47473">
    <property type="entry name" value="EF-hand"/>
    <property type="match status" value="1"/>
</dbReference>
<comment type="caution">
    <text evidence="2">The sequence shown here is derived from an EMBL/GenBank/DDBJ whole genome shotgun (WGS) entry which is preliminary data.</text>
</comment>
<gene>
    <name evidence="2" type="ORF">CCMP2556_LOCUS6154</name>
</gene>
<evidence type="ECO:0000313" key="2">
    <source>
        <dbReference type="EMBL" id="CAK9000670.1"/>
    </source>
</evidence>
<protein>
    <recommendedName>
        <fullName evidence="4">Calmodulin</fullName>
    </recommendedName>
</protein>
<proteinExistence type="predicted"/>
<feature type="compositionally biased region" description="Basic and acidic residues" evidence="1">
    <location>
        <begin position="219"/>
        <end position="232"/>
    </location>
</feature>
<feature type="region of interest" description="Disordered" evidence="1">
    <location>
        <begin position="160"/>
        <end position="232"/>
    </location>
</feature>
<dbReference type="InterPro" id="IPR011992">
    <property type="entry name" value="EF-hand-dom_pair"/>
</dbReference>
<sequence length="753" mass="84332">MEKSQVVLMVLVLPSISHHSAPPLREFDSKTLALESREVMQSTDMVKDMEGQRSKERVNKTFHMLPHASTGDRRAQCTSVPQSVRARISVCQDCLIRGLQAHIRFLQDCLLEPDSRVQQVEEQLETERRRSWELEKSLERKALICEDLVARQQLETKLAAPIEEKGPRRSSTWDDSTTEGTSTARSNCTEEDEEVIEAFISQLAPTRPPLPASSGPPSRPRETSLARRARRQQERCRTLSQDVCALAALHQAAWSRPEAARSPGAAGGRVLLAKVWPIPPHITKKRISYVMPHVRPMGRSKMLPKQPSVAAAVTPSAGDVAGLFLFMNLIGVDLIRCASFGCKPPTDQTDWPEEMWLDATISEVLEDGSFRIAGGRSGSDRQKWIGSERVWAMDDSESEVPADYAVGPGSGGLETTSTKAWTDRRGRWPSLVLLCPEGVPMASSTCDPYLGGDLEMMIHGSSEGIWSLKHFDKHRFDNYTDWLDRETRKKNRAHGRNRINNPWHGEHHASPEEWFRLESDADLPAENRAALIGSSTAQCLREQVMYELASKNNLRELRELQQTLRSSSKTPSAPCEGVVELLVDYGVRGGSAREYAALCGQGGMLEWSLWMDGALRLREQYSLQFLQDLFLELDYDEEGQLTKAQVDSLLKSGAVECESDEADEILQSIDFDEDGYIPVGTMRELLLKDGRVARRTEVFDRKICACGRRDAMGKTRPGRCYVGVLLKRGTPNQWFFGLCSFTHNCDYAVVAVS</sequence>
<feature type="compositionally biased region" description="Polar residues" evidence="1">
    <location>
        <begin position="169"/>
        <end position="187"/>
    </location>
</feature>
<dbReference type="Gene3D" id="1.10.238.10">
    <property type="entry name" value="EF-hand"/>
    <property type="match status" value="2"/>
</dbReference>
<organism evidence="2 3">
    <name type="scientific">Durusdinium trenchii</name>
    <dbReference type="NCBI Taxonomy" id="1381693"/>
    <lineage>
        <taxon>Eukaryota</taxon>
        <taxon>Sar</taxon>
        <taxon>Alveolata</taxon>
        <taxon>Dinophyceae</taxon>
        <taxon>Suessiales</taxon>
        <taxon>Symbiodiniaceae</taxon>
        <taxon>Durusdinium</taxon>
    </lineage>
</organism>
<dbReference type="EMBL" id="CAXAMN010002669">
    <property type="protein sequence ID" value="CAK9000670.1"/>
    <property type="molecule type" value="Genomic_DNA"/>
</dbReference>
<accession>A0ABP0IH36</accession>
<reference evidence="2 3" key="1">
    <citation type="submission" date="2024-02" db="EMBL/GenBank/DDBJ databases">
        <authorList>
            <person name="Chen Y."/>
            <person name="Shah S."/>
            <person name="Dougan E. K."/>
            <person name="Thang M."/>
            <person name="Chan C."/>
        </authorList>
    </citation>
    <scope>NUCLEOTIDE SEQUENCE [LARGE SCALE GENOMIC DNA]</scope>
</reference>
<evidence type="ECO:0008006" key="4">
    <source>
        <dbReference type="Google" id="ProtNLM"/>
    </source>
</evidence>
<evidence type="ECO:0000256" key="1">
    <source>
        <dbReference type="SAM" id="MobiDB-lite"/>
    </source>
</evidence>
<dbReference type="Proteomes" id="UP001642484">
    <property type="component" value="Unassembled WGS sequence"/>
</dbReference>
<evidence type="ECO:0000313" key="3">
    <source>
        <dbReference type="Proteomes" id="UP001642484"/>
    </source>
</evidence>
<keyword evidence="3" id="KW-1185">Reference proteome</keyword>